<dbReference type="SMART" id="SM00344">
    <property type="entry name" value="HTH_ASNC"/>
    <property type="match status" value="1"/>
</dbReference>
<dbReference type="InterPro" id="IPR019888">
    <property type="entry name" value="Tscrpt_reg_AsnC-like"/>
</dbReference>
<dbReference type="SUPFAM" id="SSF54909">
    <property type="entry name" value="Dimeric alpha+beta barrel"/>
    <property type="match status" value="1"/>
</dbReference>
<sequence>MCMHDGPVLTLPNAIFCEGTCHNPQIMRDIKNALQLDAIDRHILAELQRDGKLSNVELAQRVHLSPSACLRRVRQLEEEGVIAQYVALLNPKAVGQHGTSFTIINLETMSNQLLGAFEQAVRDEPRVLDCYYVAGSNDYLIRFAYRDAEDLERFHTEVLMHLPGVARSNSMLVLRTVKKTTALAV</sequence>
<accession>A0ABM7YMU8</accession>
<gene>
    <name evidence="5" type="ORF">CATMQ487_27700</name>
</gene>
<evidence type="ECO:0000259" key="4">
    <source>
        <dbReference type="PROSITE" id="PS50956"/>
    </source>
</evidence>
<dbReference type="Gene3D" id="1.10.10.10">
    <property type="entry name" value="Winged helix-like DNA-binding domain superfamily/Winged helix DNA-binding domain"/>
    <property type="match status" value="1"/>
</dbReference>
<evidence type="ECO:0000256" key="1">
    <source>
        <dbReference type="ARBA" id="ARBA00023015"/>
    </source>
</evidence>
<dbReference type="EMBL" id="AP025730">
    <property type="protein sequence ID" value="BDI05800.1"/>
    <property type="molecule type" value="Genomic_DNA"/>
</dbReference>
<keyword evidence="6" id="KW-1185">Reference proteome</keyword>
<dbReference type="Proteomes" id="UP001057498">
    <property type="component" value="Chromosome"/>
</dbReference>
<feature type="domain" description="HTH asnC-type" evidence="4">
    <location>
        <begin position="36"/>
        <end position="97"/>
    </location>
</feature>
<dbReference type="CDD" id="cd00090">
    <property type="entry name" value="HTH_ARSR"/>
    <property type="match status" value="1"/>
</dbReference>
<evidence type="ECO:0000256" key="2">
    <source>
        <dbReference type="ARBA" id="ARBA00023125"/>
    </source>
</evidence>
<dbReference type="Gene3D" id="3.30.70.920">
    <property type="match status" value="1"/>
</dbReference>
<evidence type="ECO:0000256" key="3">
    <source>
        <dbReference type="ARBA" id="ARBA00023163"/>
    </source>
</evidence>
<dbReference type="InterPro" id="IPR011991">
    <property type="entry name" value="ArsR-like_HTH"/>
</dbReference>
<protein>
    <submittedName>
        <fullName evidence="5">AsnC family transcriptional regulator</fullName>
    </submittedName>
</protein>
<evidence type="ECO:0000313" key="5">
    <source>
        <dbReference type="EMBL" id="BDI05800.1"/>
    </source>
</evidence>
<keyword evidence="3" id="KW-0804">Transcription</keyword>
<dbReference type="InterPro" id="IPR036390">
    <property type="entry name" value="WH_DNA-bd_sf"/>
</dbReference>
<dbReference type="InterPro" id="IPR019887">
    <property type="entry name" value="Tscrpt_reg_AsnC/Lrp_C"/>
</dbReference>
<keyword evidence="1" id="KW-0805">Transcription regulation</keyword>
<proteinExistence type="predicted"/>
<reference evidence="5" key="1">
    <citation type="submission" date="2022-04" db="EMBL/GenBank/DDBJ databases">
        <title>Whole genome sequence of Sphaerotilus sp. FB-5.</title>
        <authorList>
            <person name="Takeda M."/>
            <person name="Narihara S."/>
            <person name="Akimoto M."/>
            <person name="Akimoto R."/>
            <person name="Nishiyashiki S."/>
            <person name="Murakami T."/>
        </authorList>
    </citation>
    <scope>NUCLEOTIDE SEQUENCE</scope>
    <source>
        <strain evidence="5">FB-5</strain>
    </source>
</reference>
<dbReference type="Pfam" id="PF01037">
    <property type="entry name" value="AsnC_trans_reg"/>
    <property type="match status" value="1"/>
</dbReference>
<dbReference type="PROSITE" id="PS50956">
    <property type="entry name" value="HTH_ASNC_2"/>
    <property type="match status" value="1"/>
</dbReference>
<dbReference type="InterPro" id="IPR011008">
    <property type="entry name" value="Dimeric_a/b-barrel"/>
</dbReference>
<dbReference type="PRINTS" id="PR00033">
    <property type="entry name" value="HTHASNC"/>
</dbReference>
<evidence type="ECO:0000313" key="6">
    <source>
        <dbReference type="Proteomes" id="UP001057498"/>
    </source>
</evidence>
<dbReference type="PANTHER" id="PTHR30154:SF34">
    <property type="entry name" value="TRANSCRIPTIONAL REGULATOR AZLB"/>
    <property type="match status" value="1"/>
</dbReference>
<dbReference type="SUPFAM" id="SSF46785">
    <property type="entry name" value="Winged helix' DNA-binding domain"/>
    <property type="match status" value="1"/>
</dbReference>
<dbReference type="PANTHER" id="PTHR30154">
    <property type="entry name" value="LEUCINE-RESPONSIVE REGULATORY PROTEIN"/>
    <property type="match status" value="1"/>
</dbReference>
<dbReference type="Pfam" id="PF13412">
    <property type="entry name" value="HTH_24"/>
    <property type="match status" value="1"/>
</dbReference>
<organism evidence="5 6">
    <name type="scientific">Sphaerotilus microaerophilus</name>
    <dbReference type="NCBI Taxonomy" id="2914710"/>
    <lineage>
        <taxon>Bacteria</taxon>
        <taxon>Pseudomonadati</taxon>
        <taxon>Pseudomonadota</taxon>
        <taxon>Betaproteobacteria</taxon>
        <taxon>Burkholderiales</taxon>
        <taxon>Sphaerotilaceae</taxon>
        <taxon>Sphaerotilus</taxon>
    </lineage>
</organism>
<dbReference type="InterPro" id="IPR036388">
    <property type="entry name" value="WH-like_DNA-bd_sf"/>
</dbReference>
<dbReference type="InterPro" id="IPR000485">
    <property type="entry name" value="AsnC-type_HTH_dom"/>
</dbReference>
<keyword evidence="2" id="KW-0238">DNA-binding</keyword>
<name>A0ABM7YMU8_9BURK</name>